<dbReference type="Gene3D" id="1.10.10.10">
    <property type="entry name" value="Winged helix-like DNA-binding domain superfamily/Winged helix DNA-binding domain"/>
    <property type="match status" value="1"/>
</dbReference>
<dbReference type="AlphaFoldDB" id="A0ABD5QBY8"/>
<dbReference type="InterPro" id="IPR036390">
    <property type="entry name" value="WH_DNA-bd_sf"/>
</dbReference>
<protein>
    <submittedName>
        <fullName evidence="5">ArsR/SmtB family transcription factor</fullName>
    </submittedName>
</protein>
<gene>
    <name evidence="5" type="ORF">ACFPFO_05720</name>
</gene>
<sequence length="131" mass="14379">MGQRSERLERLVDGRECECCDDDLETHVETLEGLVAAFPPDAATDRAALKALGNDTRYTIVRLLAAAGRELCVCEITPVLDVSDSAVSHALSDLYDAGLIARRKDGTWHYYEPTERATALLEALDGTRGER</sequence>
<dbReference type="PANTHER" id="PTHR43132">
    <property type="entry name" value="ARSENICAL RESISTANCE OPERON REPRESSOR ARSR-RELATED"/>
    <property type="match status" value="1"/>
</dbReference>
<dbReference type="InterPro" id="IPR051011">
    <property type="entry name" value="Metal_resp_trans_reg"/>
</dbReference>
<dbReference type="Pfam" id="PF01022">
    <property type="entry name" value="HTH_5"/>
    <property type="match status" value="1"/>
</dbReference>
<evidence type="ECO:0000313" key="6">
    <source>
        <dbReference type="Proteomes" id="UP001595925"/>
    </source>
</evidence>
<keyword evidence="3" id="KW-0804">Transcription</keyword>
<dbReference type="InterPro" id="IPR001845">
    <property type="entry name" value="HTH_ArsR_DNA-bd_dom"/>
</dbReference>
<evidence type="ECO:0000256" key="2">
    <source>
        <dbReference type="ARBA" id="ARBA00023125"/>
    </source>
</evidence>
<dbReference type="GO" id="GO:0003677">
    <property type="term" value="F:DNA binding"/>
    <property type="evidence" value="ECO:0007669"/>
    <property type="project" value="UniProtKB-KW"/>
</dbReference>
<name>A0ABD5QBY8_9EURY</name>
<proteinExistence type="predicted"/>
<evidence type="ECO:0000259" key="4">
    <source>
        <dbReference type="PROSITE" id="PS50987"/>
    </source>
</evidence>
<dbReference type="PROSITE" id="PS50987">
    <property type="entry name" value="HTH_ARSR_2"/>
    <property type="match status" value="1"/>
</dbReference>
<keyword evidence="2" id="KW-0238">DNA-binding</keyword>
<dbReference type="EMBL" id="JBHSJG010000019">
    <property type="protein sequence ID" value="MFC4987271.1"/>
    <property type="molecule type" value="Genomic_DNA"/>
</dbReference>
<evidence type="ECO:0000256" key="1">
    <source>
        <dbReference type="ARBA" id="ARBA00023015"/>
    </source>
</evidence>
<dbReference type="InterPro" id="IPR036388">
    <property type="entry name" value="WH-like_DNA-bd_sf"/>
</dbReference>
<keyword evidence="1" id="KW-0805">Transcription regulation</keyword>
<feature type="domain" description="HTH arsR-type" evidence="4">
    <location>
        <begin position="37"/>
        <end position="131"/>
    </location>
</feature>
<dbReference type="NCBIfam" id="NF033788">
    <property type="entry name" value="HTH_metalloreg"/>
    <property type="match status" value="1"/>
</dbReference>
<comment type="caution">
    <text evidence="5">The sequence shown here is derived from an EMBL/GenBank/DDBJ whole genome shotgun (WGS) entry which is preliminary data.</text>
</comment>
<organism evidence="5 6">
    <name type="scientific">Saliphagus infecundisoli</name>
    <dbReference type="NCBI Taxonomy" id="1849069"/>
    <lineage>
        <taxon>Archaea</taxon>
        <taxon>Methanobacteriati</taxon>
        <taxon>Methanobacteriota</taxon>
        <taxon>Stenosarchaea group</taxon>
        <taxon>Halobacteria</taxon>
        <taxon>Halobacteriales</taxon>
        <taxon>Natrialbaceae</taxon>
        <taxon>Saliphagus</taxon>
    </lineage>
</organism>
<dbReference type="SMART" id="SM00418">
    <property type="entry name" value="HTH_ARSR"/>
    <property type="match status" value="1"/>
</dbReference>
<dbReference type="CDD" id="cd00090">
    <property type="entry name" value="HTH_ARSR"/>
    <property type="match status" value="1"/>
</dbReference>
<reference evidence="5 6" key="1">
    <citation type="journal article" date="2019" name="Int. J. Syst. Evol. Microbiol.">
        <title>The Global Catalogue of Microorganisms (GCM) 10K type strain sequencing project: providing services to taxonomists for standard genome sequencing and annotation.</title>
        <authorList>
            <consortium name="The Broad Institute Genomics Platform"/>
            <consortium name="The Broad Institute Genome Sequencing Center for Infectious Disease"/>
            <person name="Wu L."/>
            <person name="Ma J."/>
        </authorList>
    </citation>
    <scope>NUCLEOTIDE SEQUENCE [LARGE SCALE GENOMIC DNA]</scope>
    <source>
        <strain evidence="5 6">CGMCC 1.15824</strain>
    </source>
</reference>
<keyword evidence="6" id="KW-1185">Reference proteome</keyword>
<dbReference type="PANTHER" id="PTHR43132:SF2">
    <property type="entry name" value="ARSENICAL RESISTANCE OPERON REPRESSOR ARSR-RELATED"/>
    <property type="match status" value="1"/>
</dbReference>
<dbReference type="PRINTS" id="PR00778">
    <property type="entry name" value="HTHARSR"/>
</dbReference>
<dbReference type="RefSeq" id="WP_114577753.1">
    <property type="nucleotide sequence ID" value="NZ_JAIVEF010000008.1"/>
</dbReference>
<accession>A0ABD5QBY8</accession>
<dbReference type="Proteomes" id="UP001595925">
    <property type="component" value="Unassembled WGS sequence"/>
</dbReference>
<evidence type="ECO:0000256" key="3">
    <source>
        <dbReference type="ARBA" id="ARBA00023163"/>
    </source>
</evidence>
<dbReference type="InterPro" id="IPR011991">
    <property type="entry name" value="ArsR-like_HTH"/>
</dbReference>
<dbReference type="SUPFAM" id="SSF46785">
    <property type="entry name" value="Winged helix' DNA-binding domain"/>
    <property type="match status" value="1"/>
</dbReference>
<evidence type="ECO:0000313" key="5">
    <source>
        <dbReference type="EMBL" id="MFC4987271.1"/>
    </source>
</evidence>